<feature type="region of interest" description="Disordered" evidence="5">
    <location>
        <begin position="579"/>
        <end position="599"/>
    </location>
</feature>
<keyword evidence="7" id="KW-1185">Reference proteome</keyword>
<organism evidence="6 7">
    <name type="scientific">Mytilus coruscus</name>
    <name type="common">Sea mussel</name>
    <dbReference type="NCBI Taxonomy" id="42192"/>
    <lineage>
        <taxon>Eukaryota</taxon>
        <taxon>Metazoa</taxon>
        <taxon>Spiralia</taxon>
        <taxon>Lophotrochozoa</taxon>
        <taxon>Mollusca</taxon>
        <taxon>Bivalvia</taxon>
        <taxon>Autobranchia</taxon>
        <taxon>Pteriomorphia</taxon>
        <taxon>Mytilida</taxon>
        <taxon>Mytiloidea</taxon>
        <taxon>Mytilidae</taxon>
        <taxon>Mytilinae</taxon>
        <taxon>Mytilus</taxon>
    </lineage>
</organism>
<dbReference type="AlphaFoldDB" id="A0A6J8B3E0"/>
<feature type="repeat" description="ANK" evidence="4">
    <location>
        <begin position="5"/>
        <end position="37"/>
    </location>
</feature>
<dbReference type="InterPro" id="IPR002110">
    <property type="entry name" value="Ankyrin_rpt"/>
</dbReference>
<dbReference type="OrthoDB" id="539213at2759"/>
<protein>
    <submittedName>
        <fullName evidence="6">Uncharacterized protein</fullName>
    </submittedName>
</protein>
<sequence>MNKLTTNDSLHSAVAEKKFKLLKILLEGGSEVNRRAYDGKTALMIICCDFGVDHDEEYIIDVLRLLLKHKADPNVQDRKGRTAIMYALRNLKPKKVMNILLKHGADPFICDNFGKNAFSFIRTECWSQYSDSFSQYVEPTKQQYLVVPTATSMKDKYIDKIKACRSPTTQEKRVYSLGYHDHFCRLLTCTQLEKIKNKTCDNNIHGRTTDDVFCPHSASPGKEDAVTVENTILRRVSHIPSYKNVDISCSSVIKEAECGNIRQERVNSDPTTKSKDEYKRDPAYSLQGKRRQKPLRRHSSSLEASTNGMFIFNKDEGRRTWMFGKNVFTGNSDSDISLNDKNFLKHGTLTTNNSLHSAVAEKKFKLWKILLEGGSEVNRRAYDRKTALMIICCDFGVDHNEEYIIDVLRLLLKHKADPNVQDCKDPFICDNFGKNAFSFNRTECWSQYSDSFSQYVEPTKQQYLVVPTATSMKDKYIDKIKACMSPTTEEERVYSLGYYDKFCRLLMCTKLEKIKDETCDNNIPSRFTDDVFCSHPAPPGKEDAVTVENIILRRVSHNPNYKNVDISCSSVIKKAELGNERQERVSSDSSTNRKAEYERDRAYSLQVKRRQKPLRRHSSSVESSSNKMFIFNKNERGRTVMFGKNVLTRNFDTDISLNDKFGAVRYFPKLPPIEKIPNQKNKYALIK</sequence>
<dbReference type="PANTHER" id="PTHR24156">
    <property type="entry name" value="ANK_REP_REGION DOMAIN-CONTAINING PROTEIN"/>
    <property type="match status" value="1"/>
</dbReference>
<dbReference type="SMART" id="SM00248">
    <property type="entry name" value="ANK"/>
    <property type="match status" value="5"/>
</dbReference>
<evidence type="ECO:0000313" key="7">
    <source>
        <dbReference type="Proteomes" id="UP000507470"/>
    </source>
</evidence>
<evidence type="ECO:0000256" key="1">
    <source>
        <dbReference type="ARBA" id="ARBA00010029"/>
    </source>
</evidence>
<dbReference type="SUPFAM" id="SSF48403">
    <property type="entry name" value="Ankyrin repeat"/>
    <property type="match status" value="1"/>
</dbReference>
<dbReference type="InterPro" id="IPR042637">
    <property type="entry name" value="AN34A/B/C"/>
</dbReference>
<reference evidence="6 7" key="1">
    <citation type="submission" date="2020-06" db="EMBL/GenBank/DDBJ databases">
        <authorList>
            <person name="Li R."/>
            <person name="Bekaert M."/>
        </authorList>
    </citation>
    <scope>NUCLEOTIDE SEQUENCE [LARGE SCALE GENOMIC DNA]</scope>
    <source>
        <strain evidence="7">wild</strain>
    </source>
</reference>
<evidence type="ECO:0000313" key="6">
    <source>
        <dbReference type="EMBL" id="CAC5378398.1"/>
    </source>
</evidence>
<gene>
    <name evidence="6" type="ORF">MCOR_14609</name>
</gene>
<evidence type="ECO:0000256" key="5">
    <source>
        <dbReference type="SAM" id="MobiDB-lite"/>
    </source>
</evidence>
<proteinExistence type="inferred from homology"/>
<dbReference type="InterPro" id="IPR036770">
    <property type="entry name" value="Ankyrin_rpt-contain_sf"/>
</dbReference>
<evidence type="ECO:0000256" key="4">
    <source>
        <dbReference type="PROSITE-ProRule" id="PRU00023"/>
    </source>
</evidence>
<name>A0A6J8B3E0_MYTCO</name>
<evidence type="ECO:0000256" key="3">
    <source>
        <dbReference type="ARBA" id="ARBA00023043"/>
    </source>
</evidence>
<evidence type="ECO:0000256" key="2">
    <source>
        <dbReference type="ARBA" id="ARBA00022737"/>
    </source>
</evidence>
<accession>A0A6J8B3E0</accession>
<dbReference type="PROSITE" id="PS50088">
    <property type="entry name" value="ANK_REPEAT"/>
    <property type="match status" value="2"/>
</dbReference>
<dbReference type="Pfam" id="PF12796">
    <property type="entry name" value="Ank_2"/>
    <property type="match status" value="1"/>
</dbReference>
<dbReference type="Proteomes" id="UP000507470">
    <property type="component" value="Unassembled WGS sequence"/>
</dbReference>
<feature type="compositionally biased region" description="Basic and acidic residues" evidence="5">
    <location>
        <begin position="263"/>
        <end position="282"/>
    </location>
</feature>
<feature type="compositionally biased region" description="Basic residues" evidence="5">
    <location>
        <begin position="288"/>
        <end position="299"/>
    </location>
</feature>
<comment type="similarity">
    <text evidence="1">Belongs to the ANKRD34 family.</text>
</comment>
<dbReference type="EMBL" id="CACVKT020002568">
    <property type="protein sequence ID" value="CAC5378398.1"/>
    <property type="molecule type" value="Genomic_DNA"/>
</dbReference>
<dbReference type="Gene3D" id="1.25.40.20">
    <property type="entry name" value="Ankyrin repeat-containing domain"/>
    <property type="match status" value="2"/>
</dbReference>
<dbReference type="PROSITE" id="PS50297">
    <property type="entry name" value="ANK_REP_REGION"/>
    <property type="match status" value="1"/>
</dbReference>
<keyword evidence="3 4" id="KW-0040">ANK repeat</keyword>
<dbReference type="PANTHER" id="PTHR24156:SF7">
    <property type="entry name" value="ANKYRIN REPEAT DOMAIN-CONTAINING PROTEIN 34B-LIKE"/>
    <property type="match status" value="1"/>
</dbReference>
<dbReference type="Pfam" id="PF00023">
    <property type="entry name" value="Ank"/>
    <property type="match status" value="1"/>
</dbReference>
<keyword evidence="2" id="KW-0677">Repeat</keyword>
<feature type="region of interest" description="Disordered" evidence="5">
    <location>
        <begin position="263"/>
        <end position="301"/>
    </location>
</feature>
<feature type="repeat" description="ANK" evidence="4">
    <location>
        <begin position="79"/>
        <end position="112"/>
    </location>
</feature>